<dbReference type="GO" id="GO:0006741">
    <property type="term" value="P:NADP+ biosynthetic process"/>
    <property type="evidence" value="ECO:0007669"/>
    <property type="project" value="InterPro"/>
</dbReference>
<evidence type="ECO:0000256" key="3">
    <source>
        <dbReference type="ARBA" id="ARBA00022741"/>
    </source>
</evidence>
<dbReference type="GO" id="GO:0019674">
    <property type="term" value="P:NAD+ metabolic process"/>
    <property type="evidence" value="ECO:0007669"/>
    <property type="project" value="InterPro"/>
</dbReference>
<keyword evidence="6" id="KW-0521">NADP</keyword>
<dbReference type="InterPro" id="IPR017438">
    <property type="entry name" value="ATP-NAD_kinase_N"/>
</dbReference>
<keyword evidence="5" id="KW-0067">ATP-binding</keyword>
<dbReference type="InterPro" id="IPR017437">
    <property type="entry name" value="ATP-NAD_kinase_PpnK-typ_C"/>
</dbReference>
<dbReference type="Proteomes" id="UP001362899">
    <property type="component" value="Unassembled WGS sequence"/>
</dbReference>
<dbReference type="Gene3D" id="3.40.50.10330">
    <property type="entry name" value="Probable inorganic polyphosphate/atp-NAD kinase, domain 1"/>
    <property type="match status" value="1"/>
</dbReference>
<comment type="caution">
    <text evidence="8">The sequence shown here is derived from an EMBL/GenBank/DDBJ whole genome shotgun (WGS) entry which is preliminary data.</text>
</comment>
<keyword evidence="7" id="KW-0520">NAD</keyword>
<dbReference type="SUPFAM" id="SSF111331">
    <property type="entry name" value="NAD kinase/diacylglycerol kinase-like"/>
    <property type="match status" value="1"/>
</dbReference>
<evidence type="ECO:0000313" key="8">
    <source>
        <dbReference type="EMBL" id="GMM49613.1"/>
    </source>
</evidence>
<dbReference type="Pfam" id="PF20143">
    <property type="entry name" value="NAD_kinase_C"/>
    <property type="match status" value="1"/>
</dbReference>
<keyword evidence="3" id="KW-0547">Nucleotide-binding</keyword>
<evidence type="ECO:0000256" key="1">
    <source>
        <dbReference type="ARBA" id="ARBA00010995"/>
    </source>
</evidence>
<keyword evidence="4 8" id="KW-0418">Kinase</keyword>
<comment type="similarity">
    <text evidence="1">Belongs to the NAD kinase family.</text>
</comment>
<name>A0AAV5RER3_STABA</name>
<evidence type="ECO:0000256" key="4">
    <source>
        <dbReference type="ARBA" id="ARBA00022777"/>
    </source>
</evidence>
<dbReference type="Gene3D" id="2.60.200.30">
    <property type="entry name" value="Probable inorganic polyphosphate/atp-NAD kinase, domain 2"/>
    <property type="match status" value="1"/>
</dbReference>
<evidence type="ECO:0000313" key="9">
    <source>
        <dbReference type="Proteomes" id="UP001362899"/>
    </source>
</evidence>
<protein>
    <submittedName>
        <fullName evidence="8">NADH kinase</fullName>
    </submittedName>
</protein>
<evidence type="ECO:0000256" key="5">
    <source>
        <dbReference type="ARBA" id="ARBA00022840"/>
    </source>
</evidence>
<gene>
    <name evidence="8" type="ORF">DASB73_005710</name>
</gene>
<evidence type="ECO:0000256" key="7">
    <source>
        <dbReference type="ARBA" id="ARBA00023027"/>
    </source>
</evidence>
<reference evidence="8 9" key="1">
    <citation type="journal article" date="2023" name="Elife">
        <title>Identification of key yeast species and microbe-microbe interactions impacting larval growth of Drosophila in the wild.</title>
        <authorList>
            <person name="Mure A."/>
            <person name="Sugiura Y."/>
            <person name="Maeda R."/>
            <person name="Honda K."/>
            <person name="Sakurai N."/>
            <person name="Takahashi Y."/>
            <person name="Watada M."/>
            <person name="Katoh T."/>
            <person name="Gotoh A."/>
            <person name="Gotoh Y."/>
            <person name="Taniguchi I."/>
            <person name="Nakamura K."/>
            <person name="Hayashi T."/>
            <person name="Katayama T."/>
            <person name="Uemura T."/>
            <person name="Hattori Y."/>
        </authorList>
    </citation>
    <scope>NUCLEOTIDE SEQUENCE [LARGE SCALE GENOMIC DNA]</scope>
    <source>
        <strain evidence="8 9">SB-73</strain>
    </source>
</reference>
<evidence type="ECO:0000256" key="2">
    <source>
        <dbReference type="ARBA" id="ARBA00022679"/>
    </source>
</evidence>
<dbReference type="PANTHER" id="PTHR20275">
    <property type="entry name" value="NAD KINASE"/>
    <property type="match status" value="1"/>
</dbReference>
<accession>A0AAV5RER3</accession>
<dbReference type="HAMAP" id="MF_00361">
    <property type="entry name" value="NAD_kinase"/>
    <property type="match status" value="1"/>
</dbReference>
<keyword evidence="2" id="KW-0808">Transferase</keyword>
<dbReference type="GO" id="GO:0003951">
    <property type="term" value="F:NAD+ kinase activity"/>
    <property type="evidence" value="ECO:0007669"/>
    <property type="project" value="InterPro"/>
</dbReference>
<keyword evidence="9" id="KW-1185">Reference proteome</keyword>
<dbReference type="InterPro" id="IPR002504">
    <property type="entry name" value="NADK"/>
</dbReference>
<proteinExistence type="inferred from homology"/>
<evidence type="ECO:0000256" key="6">
    <source>
        <dbReference type="ARBA" id="ARBA00022857"/>
    </source>
</evidence>
<dbReference type="InterPro" id="IPR016064">
    <property type="entry name" value="NAD/diacylglycerol_kinase_sf"/>
</dbReference>
<dbReference type="AlphaFoldDB" id="A0AAV5RER3"/>
<dbReference type="EMBL" id="BTGC01000003">
    <property type="protein sequence ID" value="GMM49613.1"/>
    <property type="molecule type" value="Genomic_DNA"/>
</dbReference>
<dbReference type="FunFam" id="2.60.200.30:FF:000009">
    <property type="entry name" value="Poly(P)/ATP NAD kinase"/>
    <property type="match status" value="1"/>
</dbReference>
<dbReference type="GO" id="GO:0005524">
    <property type="term" value="F:ATP binding"/>
    <property type="evidence" value="ECO:0007669"/>
    <property type="project" value="UniProtKB-KW"/>
</dbReference>
<dbReference type="PANTHER" id="PTHR20275:SF26">
    <property type="entry name" value="NADH KINASE POS5, MITOCHONDRIAL"/>
    <property type="match status" value="1"/>
</dbReference>
<sequence length="319" mass="34893">MLPQKINPIFKQIKPGVTKLIWPRPLRNVFIAKKRDDDKVLSASRIFLKHVHENYNVNIMSSPYTHKELGLPFITPIENHSNIDLVVALGGDGTILRANKLFQIRPPPILSISLGTLGFLLPFSFDQAQQAFKDVYESNAYVTRRSRLLVQTPKRFLRAINEVTIHRNGSPHLSQLNISVDGQYLTTTIADGVAISTPTGSTAYALSAGGPIVHPGLEGILVVPICPRSLSFRPLLVPSATALTISVDKGSRGELGVSIDGGEIELLQKEQSVSIHADLSLSESVYCVSRGSETADWVSHVNGLLGFNSMFGQLHNRST</sequence>
<organism evidence="8 9">
    <name type="scientific">Starmerella bacillaris</name>
    <name type="common">Yeast</name>
    <name type="synonym">Candida zemplinina</name>
    <dbReference type="NCBI Taxonomy" id="1247836"/>
    <lineage>
        <taxon>Eukaryota</taxon>
        <taxon>Fungi</taxon>
        <taxon>Dikarya</taxon>
        <taxon>Ascomycota</taxon>
        <taxon>Saccharomycotina</taxon>
        <taxon>Dipodascomycetes</taxon>
        <taxon>Dipodascales</taxon>
        <taxon>Trichomonascaceae</taxon>
        <taxon>Starmerella</taxon>
    </lineage>
</organism>
<dbReference type="Pfam" id="PF01513">
    <property type="entry name" value="NAD_kinase"/>
    <property type="match status" value="1"/>
</dbReference>